<evidence type="ECO:0000313" key="3">
    <source>
        <dbReference type="EMBL" id="BBH25270.1"/>
    </source>
</evidence>
<evidence type="ECO:0000256" key="1">
    <source>
        <dbReference type="SAM" id="Coils"/>
    </source>
</evidence>
<reference evidence="3 4" key="1">
    <citation type="submission" date="2018-11" db="EMBL/GenBank/DDBJ databases">
        <title>Novel Erysipelotrichaceae bacterium isolated from small intestine of a swine.</title>
        <authorList>
            <person name="Kim J.S."/>
            <person name="Choe H."/>
            <person name="Lee Y.R."/>
            <person name="Kim K.M."/>
            <person name="Park D.S."/>
        </authorList>
    </citation>
    <scope>NUCLEOTIDE SEQUENCE [LARGE SCALE GENOMIC DNA]</scope>
    <source>
        <strain evidence="3 4">SG0102</strain>
    </source>
</reference>
<dbReference type="EMBL" id="AP019309">
    <property type="protein sequence ID" value="BBH25270.1"/>
    <property type="molecule type" value="Genomic_DNA"/>
</dbReference>
<organism evidence="3 4">
    <name type="scientific">Intestinibaculum porci</name>
    <dbReference type="NCBI Taxonomy" id="2487118"/>
    <lineage>
        <taxon>Bacteria</taxon>
        <taxon>Bacillati</taxon>
        <taxon>Bacillota</taxon>
        <taxon>Erysipelotrichia</taxon>
        <taxon>Erysipelotrichales</taxon>
        <taxon>Erysipelotrichaceae</taxon>
        <taxon>Intestinibaculum</taxon>
    </lineage>
</organism>
<dbReference type="InterPro" id="IPR003346">
    <property type="entry name" value="Transposase_20"/>
</dbReference>
<evidence type="ECO:0000313" key="4">
    <source>
        <dbReference type="Proteomes" id="UP000268059"/>
    </source>
</evidence>
<dbReference type="PANTHER" id="PTHR33055">
    <property type="entry name" value="TRANSPOSASE FOR INSERTION SEQUENCE ELEMENT IS1111A"/>
    <property type="match status" value="1"/>
</dbReference>
<dbReference type="KEGG" id="ebm:SG0102_02040"/>
<keyword evidence="4" id="KW-1185">Reference proteome</keyword>
<name>A0A3G9J264_9FIRM</name>
<dbReference type="OrthoDB" id="1641202at2"/>
<gene>
    <name evidence="3" type="ORF">SG0102_02040</name>
</gene>
<dbReference type="RefSeq" id="WP_157982940.1">
    <property type="nucleotide sequence ID" value="NZ_AP019309.1"/>
</dbReference>
<dbReference type="Pfam" id="PF02371">
    <property type="entry name" value="Transposase_20"/>
    <property type="match status" value="1"/>
</dbReference>
<dbReference type="Proteomes" id="UP000268059">
    <property type="component" value="Chromosome"/>
</dbReference>
<feature type="coiled-coil region" evidence="1">
    <location>
        <begin position="192"/>
        <end position="219"/>
    </location>
</feature>
<dbReference type="AlphaFoldDB" id="A0A3G9J264"/>
<dbReference type="InterPro" id="IPR047650">
    <property type="entry name" value="Transpos_IS110"/>
</dbReference>
<proteinExistence type="predicted"/>
<accession>A0A3G9J264</accession>
<sequence length="372" mass="41766">MKGINTELICESHLFVNNTAVEGATGAIILENKVNASAKKIEGFIDKIKGMRVDLNDADFIVGYESGCLGYSLCRELKDLGIECVILATSTIQGAAKNKVVKNDRMDARMIATNINNSQCKRVHIPTPEEEAVANYMKMVDQHKNALKVIKQEINAFVLRLGFRFPGKSTWTLKHIKWLRELDLDGYNKLTLEEYLHDYETAKNNLERLEQSVVELSQDEKYKEKADKLKCFKGIKEKTAMTMIANTFDFDRFNSANAFAAYLGLVPGENSSGQKENNTSITKMGNSYMRKAMVEAARACVKGKIGYKGKALKARQAGMSAEIIGYADKGTERIQRKYHKLLNRGMPLNKVITACAREFSCFVWGMMTGNIY</sequence>
<dbReference type="GO" id="GO:0003677">
    <property type="term" value="F:DNA binding"/>
    <property type="evidence" value="ECO:0007669"/>
    <property type="project" value="InterPro"/>
</dbReference>
<dbReference type="GO" id="GO:0006313">
    <property type="term" value="P:DNA transposition"/>
    <property type="evidence" value="ECO:0007669"/>
    <property type="project" value="InterPro"/>
</dbReference>
<dbReference type="GO" id="GO:0004803">
    <property type="term" value="F:transposase activity"/>
    <property type="evidence" value="ECO:0007669"/>
    <property type="project" value="InterPro"/>
</dbReference>
<keyword evidence="1" id="KW-0175">Coiled coil</keyword>
<dbReference type="PANTHER" id="PTHR33055:SF3">
    <property type="entry name" value="PUTATIVE TRANSPOSASE FOR IS117-RELATED"/>
    <property type="match status" value="1"/>
</dbReference>
<feature type="domain" description="Transposase IS116/IS110/IS902 C-terminal" evidence="2">
    <location>
        <begin position="228"/>
        <end position="301"/>
    </location>
</feature>
<protein>
    <submittedName>
        <fullName evidence="3">IS110 family transposase</fullName>
    </submittedName>
</protein>
<dbReference type="InParanoid" id="A0A3G9J264"/>
<dbReference type="NCBIfam" id="NF033542">
    <property type="entry name" value="transpos_IS110"/>
    <property type="match status" value="1"/>
</dbReference>
<evidence type="ECO:0000259" key="2">
    <source>
        <dbReference type="Pfam" id="PF02371"/>
    </source>
</evidence>